<dbReference type="PANTHER" id="PTHR43877">
    <property type="entry name" value="AMINOALKYLPHOSPHONATE N-ACETYLTRANSFERASE-RELATED-RELATED"/>
    <property type="match status" value="1"/>
</dbReference>
<proteinExistence type="predicted"/>
<accession>A0A4Q8M1S8</accession>
<dbReference type="RefSeq" id="WP_130535121.1">
    <property type="nucleotide sequence ID" value="NZ_SHMG01000008.1"/>
</dbReference>
<dbReference type="PROSITE" id="PS51186">
    <property type="entry name" value="GNAT"/>
    <property type="match status" value="1"/>
</dbReference>
<protein>
    <submittedName>
        <fullName evidence="4">GNAT family N-acetyltransferase</fullName>
    </submittedName>
</protein>
<name>A0A4Q8M1S8_9GAMM</name>
<feature type="domain" description="N-acetyltransferase" evidence="3">
    <location>
        <begin position="3"/>
        <end position="153"/>
    </location>
</feature>
<dbReference type="InterPro" id="IPR000182">
    <property type="entry name" value="GNAT_dom"/>
</dbReference>
<dbReference type="OrthoDB" id="9805924at2"/>
<dbReference type="SUPFAM" id="SSF55729">
    <property type="entry name" value="Acyl-CoA N-acyltransferases (Nat)"/>
    <property type="match status" value="1"/>
</dbReference>
<dbReference type="InterPro" id="IPR016181">
    <property type="entry name" value="Acyl_CoA_acyltransferase"/>
</dbReference>
<dbReference type="AlphaFoldDB" id="A0A4Q8M1S8"/>
<dbReference type="InterPro" id="IPR050832">
    <property type="entry name" value="Bact_Acetyltransf"/>
</dbReference>
<sequence>MSLRVRRATVEDLEKLVEFTIAEAADAEGSEIGGNVREGVLKALQDNAYATYWVMEDAGAVIGNVSVFREWSDWNAGHYWWIQSMFIEPDSRGRGLIRLMLEEVRKEAASAKALELRLYVHRENSAAIRAYQKNGFSPSDYEIMTMRIDSPTA</sequence>
<dbReference type="Pfam" id="PF00583">
    <property type="entry name" value="Acetyltransf_1"/>
    <property type="match status" value="1"/>
</dbReference>
<evidence type="ECO:0000256" key="2">
    <source>
        <dbReference type="ARBA" id="ARBA00023315"/>
    </source>
</evidence>
<comment type="caution">
    <text evidence="4">The sequence shown here is derived from an EMBL/GenBank/DDBJ whole genome shotgun (WGS) entry which is preliminary data.</text>
</comment>
<evidence type="ECO:0000259" key="3">
    <source>
        <dbReference type="PROSITE" id="PS51186"/>
    </source>
</evidence>
<dbReference type="EMBL" id="SHMG01000008">
    <property type="protein sequence ID" value="TAA40239.1"/>
    <property type="molecule type" value="Genomic_DNA"/>
</dbReference>
<dbReference type="Proteomes" id="UP000294164">
    <property type="component" value="Unassembled WGS sequence"/>
</dbReference>
<reference evidence="4 5" key="1">
    <citation type="submission" date="2019-02" db="EMBL/GenBank/DDBJ databases">
        <title>WGS of Pseudoxanthomonas species novum from clinical isolates.</title>
        <authorList>
            <person name="Bernier A.-M."/>
            <person name="Bernard K."/>
            <person name="Vachon A."/>
        </authorList>
    </citation>
    <scope>NUCLEOTIDE SEQUENCE [LARGE SCALE GENOMIC DNA]</scope>
    <source>
        <strain evidence="4 5">NML130969</strain>
    </source>
</reference>
<dbReference type="PANTHER" id="PTHR43877:SF2">
    <property type="entry name" value="AMINOALKYLPHOSPHONATE N-ACETYLTRANSFERASE-RELATED"/>
    <property type="match status" value="1"/>
</dbReference>
<dbReference type="GO" id="GO:0016747">
    <property type="term" value="F:acyltransferase activity, transferring groups other than amino-acyl groups"/>
    <property type="evidence" value="ECO:0007669"/>
    <property type="project" value="InterPro"/>
</dbReference>
<dbReference type="CDD" id="cd04301">
    <property type="entry name" value="NAT_SF"/>
    <property type="match status" value="1"/>
</dbReference>
<evidence type="ECO:0000313" key="5">
    <source>
        <dbReference type="Proteomes" id="UP000294164"/>
    </source>
</evidence>
<organism evidence="4 5">
    <name type="scientific">Pseudoxanthomonas winnipegensis</name>
    <dbReference type="NCBI Taxonomy" id="2480810"/>
    <lineage>
        <taxon>Bacteria</taxon>
        <taxon>Pseudomonadati</taxon>
        <taxon>Pseudomonadota</taxon>
        <taxon>Gammaproteobacteria</taxon>
        <taxon>Lysobacterales</taxon>
        <taxon>Lysobacteraceae</taxon>
        <taxon>Pseudoxanthomonas</taxon>
    </lineage>
</organism>
<dbReference type="Gene3D" id="3.40.630.30">
    <property type="match status" value="1"/>
</dbReference>
<evidence type="ECO:0000313" key="4">
    <source>
        <dbReference type="EMBL" id="TAA40239.1"/>
    </source>
</evidence>
<keyword evidence="2" id="KW-0012">Acyltransferase</keyword>
<gene>
    <name evidence="4" type="ORF">EA655_13905</name>
</gene>
<evidence type="ECO:0000256" key="1">
    <source>
        <dbReference type="ARBA" id="ARBA00022679"/>
    </source>
</evidence>
<keyword evidence="1 4" id="KW-0808">Transferase</keyword>